<evidence type="ECO:0000256" key="5">
    <source>
        <dbReference type="ARBA" id="ARBA00015486"/>
    </source>
</evidence>
<evidence type="ECO:0000256" key="3">
    <source>
        <dbReference type="ARBA" id="ARBA00007110"/>
    </source>
</evidence>
<evidence type="ECO:0000313" key="13">
    <source>
        <dbReference type="Proteomes" id="UP000619534"/>
    </source>
</evidence>
<dbReference type="NCBIfam" id="TIGR03160">
    <property type="entry name" value="cobT_DBIPRT"/>
    <property type="match status" value="1"/>
</dbReference>
<dbReference type="EMBL" id="BMCJ01000001">
    <property type="protein sequence ID" value="GGC75523.1"/>
    <property type="molecule type" value="Genomic_DNA"/>
</dbReference>
<dbReference type="CDD" id="cd02439">
    <property type="entry name" value="DMB-PRT_CobT"/>
    <property type="match status" value="1"/>
</dbReference>
<dbReference type="RefSeq" id="WP_082412002.1">
    <property type="nucleotide sequence ID" value="NZ_BMCJ01000001.1"/>
</dbReference>
<dbReference type="Pfam" id="PF02277">
    <property type="entry name" value="DBI_PRT"/>
    <property type="match status" value="1"/>
</dbReference>
<dbReference type="HAMAP" id="MF_00230">
    <property type="entry name" value="CobT"/>
    <property type="match status" value="1"/>
</dbReference>
<evidence type="ECO:0000256" key="9">
    <source>
        <dbReference type="ARBA" id="ARBA00030686"/>
    </source>
</evidence>
<keyword evidence="6 11" id="KW-0169">Cobalamin biosynthesis</keyword>
<organism evidence="12 13">
    <name type="scientific">Thalassobacillus devorans</name>
    <dbReference type="NCBI Taxonomy" id="279813"/>
    <lineage>
        <taxon>Bacteria</taxon>
        <taxon>Bacillati</taxon>
        <taxon>Bacillota</taxon>
        <taxon>Bacilli</taxon>
        <taxon>Bacillales</taxon>
        <taxon>Bacillaceae</taxon>
        <taxon>Thalassobacillus</taxon>
    </lineage>
</organism>
<dbReference type="Gene3D" id="1.10.1610.10">
    <property type="match status" value="1"/>
</dbReference>
<evidence type="ECO:0000256" key="4">
    <source>
        <dbReference type="ARBA" id="ARBA00011991"/>
    </source>
</evidence>
<comment type="function">
    <text evidence="1 11">Catalyzes the synthesis of alpha-ribazole-5'-phosphate from nicotinate mononucleotide (NAMN) and 5,6-dimethylbenzimidazole (DMB).</text>
</comment>
<dbReference type="PANTHER" id="PTHR43463:SF1">
    <property type="entry name" value="NICOTINATE-NUCLEOTIDE--DIMETHYLBENZIMIDAZOLE PHOSPHORIBOSYLTRANSFERASE"/>
    <property type="match status" value="1"/>
</dbReference>
<dbReference type="InterPro" id="IPR036087">
    <property type="entry name" value="Nict_dMeBzImd_PRibTrfase_sf"/>
</dbReference>
<dbReference type="Gene3D" id="3.40.50.10210">
    <property type="match status" value="1"/>
</dbReference>
<evidence type="ECO:0000313" key="12">
    <source>
        <dbReference type="EMBL" id="GGC75523.1"/>
    </source>
</evidence>
<evidence type="ECO:0000256" key="1">
    <source>
        <dbReference type="ARBA" id="ARBA00002197"/>
    </source>
</evidence>
<comment type="caution">
    <text evidence="12">The sequence shown here is derived from an EMBL/GenBank/DDBJ whole genome shotgun (WGS) entry which is preliminary data.</text>
</comment>
<dbReference type="GO" id="GO:0016757">
    <property type="term" value="F:glycosyltransferase activity"/>
    <property type="evidence" value="ECO:0007669"/>
    <property type="project" value="UniProtKB-KW"/>
</dbReference>
<accession>A0ABQ1NFG5</accession>
<proteinExistence type="inferred from homology"/>
<dbReference type="EC" id="2.4.2.21" evidence="4 11"/>
<name>A0ABQ1NFG5_9BACI</name>
<gene>
    <name evidence="11 12" type="primary">cobT</name>
    <name evidence="12" type="ORF">GCM10007216_02590</name>
</gene>
<keyword evidence="13" id="KW-1185">Reference proteome</keyword>
<dbReference type="PANTHER" id="PTHR43463">
    <property type="entry name" value="NICOTINATE-NUCLEOTIDE--DIMETHYLBENZIMIDAZOLE PHOSPHORIBOSYLTRANSFERASE"/>
    <property type="match status" value="1"/>
</dbReference>
<comment type="similarity">
    <text evidence="3 11">Belongs to the CobT family.</text>
</comment>
<dbReference type="InterPro" id="IPR023195">
    <property type="entry name" value="Nict_dMeBzImd_PRibTrfase_N"/>
</dbReference>
<protein>
    <recommendedName>
        <fullName evidence="5 11">Nicotinate-nucleotide--dimethylbenzimidazole phosphoribosyltransferase</fullName>
        <shortName evidence="11">NN:DBI PRT</shortName>
        <ecNumber evidence="4 11">2.4.2.21</ecNumber>
    </recommendedName>
    <alternativeName>
        <fullName evidence="9 11">N(1)-alpha-phosphoribosyltransferase</fullName>
    </alternativeName>
</protein>
<keyword evidence="8 11" id="KW-0808">Transferase</keyword>
<sequence length="350" mass="36489">MNKQLQEIIQSVKPVSKERITETAHYLDTLTKPPGSLGRLEEIAKQLAGITDQGVPQVSPPGILVFAGDHGIVEEGVSAFPQEVTVQMIRNFLDGGAAINVFARQIGASLQVVDVGAAGEIDDDRLVTKKIAAGTANFLKTDAMTEAQMEAAILAGAESANTMIARGIKCLIVGEMGIGNTTAASALVAVLTGCSVEQTVGHGTGISAEKKLHKSRIIEEAIRLRDPNPDNPLNVLKKLGGYEIAAISGAILAAAQAGIPVIMDGFICTSGAMAAVRLNPYIKDYLFAGHVSQEPGHKMALEDIGAAPLLDLGLKLGEGTGAALAFPVLEAAARMRSEMATFDEASVTNK</sequence>
<comment type="pathway">
    <text evidence="2 11">Nucleoside biosynthesis; alpha-ribazole biosynthesis; alpha-ribazole from 5,6-dimethylbenzimidazole: step 1/2.</text>
</comment>
<evidence type="ECO:0000256" key="7">
    <source>
        <dbReference type="ARBA" id="ARBA00022676"/>
    </source>
</evidence>
<dbReference type="Proteomes" id="UP000619534">
    <property type="component" value="Unassembled WGS sequence"/>
</dbReference>
<dbReference type="SUPFAM" id="SSF52733">
    <property type="entry name" value="Nicotinate mononucleotide:5,6-dimethylbenzimidazole phosphoribosyltransferase (CobT)"/>
    <property type="match status" value="1"/>
</dbReference>
<dbReference type="NCBIfam" id="NF000996">
    <property type="entry name" value="PRK00105.1"/>
    <property type="match status" value="1"/>
</dbReference>
<reference evidence="13" key="1">
    <citation type="journal article" date="2019" name="Int. J. Syst. Evol. Microbiol.">
        <title>The Global Catalogue of Microorganisms (GCM) 10K type strain sequencing project: providing services to taxonomists for standard genome sequencing and annotation.</title>
        <authorList>
            <consortium name="The Broad Institute Genomics Platform"/>
            <consortium name="The Broad Institute Genome Sequencing Center for Infectious Disease"/>
            <person name="Wu L."/>
            <person name="Ma J."/>
        </authorList>
    </citation>
    <scope>NUCLEOTIDE SEQUENCE [LARGE SCALE GENOMIC DNA]</scope>
    <source>
        <strain evidence="13">CCM 7282</strain>
    </source>
</reference>
<comment type="catalytic activity">
    <reaction evidence="10 11">
        <text>5,6-dimethylbenzimidazole + nicotinate beta-D-ribonucleotide = alpha-ribazole 5'-phosphate + nicotinate + H(+)</text>
        <dbReference type="Rhea" id="RHEA:11196"/>
        <dbReference type="ChEBI" id="CHEBI:15378"/>
        <dbReference type="ChEBI" id="CHEBI:15890"/>
        <dbReference type="ChEBI" id="CHEBI:32544"/>
        <dbReference type="ChEBI" id="CHEBI:57502"/>
        <dbReference type="ChEBI" id="CHEBI:57918"/>
        <dbReference type="EC" id="2.4.2.21"/>
    </reaction>
</comment>
<evidence type="ECO:0000256" key="2">
    <source>
        <dbReference type="ARBA" id="ARBA00005049"/>
    </source>
</evidence>
<evidence type="ECO:0000256" key="6">
    <source>
        <dbReference type="ARBA" id="ARBA00022573"/>
    </source>
</evidence>
<evidence type="ECO:0000256" key="11">
    <source>
        <dbReference type="HAMAP-Rule" id="MF_00230"/>
    </source>
</evidence>
<keyword evidence="7 11" id="KW-0328">Glycosyltransferase</keyword>
<dbReference type="InterPro" id="IPR003200">
    <property type="entry name" value="Nict_dMeBzImd_PRibTrfase"/>
</dbReference>
<feature type="active site" description="Proton acceptor" evidence="11">
    <location>
        <position position="318"/>
    </location>
</feature>
<dbReference type="InterPro" id="IPR017846">
    <property type="entry name" value="Nict_dMeBzImd_PRibTrfase_bact"/>
</dbReference>
<evidence type="ECO:0000256" key="10">
    <source>
        <dbReference type="ARBA" id="ARBA00047340"/>
    </source>
</evidence>
<evidence type="ECO:0000256" key="8">
    <source>
        <dbReference type="ARBA" id="ARBA00022679"/>
    </source>
</evidence>